<dbReference type="InterPro" id="IPR032693">
    <property type="entry name" value="YtkA-like_dom"/>
</dbReference>
<evidence type="ECO:0000256" key="1">
    <source>
        <dbReference type="SAM" id="Phobius"/>
    </source>
</evidence>
<sequence>MSKEIGQRWRGEGGANMQLETKKKRLPVHIQILILLVFVLISIVFNYLLTDFQKKYEVENWNVELADPAMSFQKGRTEDIQIFVLNEKQEPLTKANVRLEINEPYTDKSVSVVMHHLEDGLYESEVHFSEPGYWSILVNVENEQYYYQKNLYVEVNSIGFVQNY</sequence>
<keyword evidence="5" id="KW-1185">Reference proteome</keyword>
<evidence type="ECO:0000313" key="6">
    <source>
        <dbReference type="Proteomes" id="UP000297014"/>
    </source>
</evidence>
<evidence type="ECO:0000313" key="5">
    <source>
        <dbReference type="Proteomes" id="UP000002754"/>
    </source>
</evidence>
<reference evidence="4 6" key="2">
    <citation type="submission" date="2014-01" db="EMBL/GenBank/DDBJ databases">
        <title>Draft genome sequencing of Bacillus alcalophilus CGMCC 1.3604.</title>
        <authorList>
            <person name="Yang J."/>
            <person name="Diao L."/>
            <person name="Yang S."/>
        </authorList>
    </citation>
    <scope>NUCLEOTIDE SEQUENCE [LARGE SCALE GENOMIC DNA]</scope>
    <source>
        <strain evidence="4 6">CGMCC 1.3604</strain>
    </source>
</reference>
<dbReference type="EMBL" id="ALPT02000016">
    <property type="protein sequence ID" value="KGA98036.1"/>
    <property type="molecule type" value="Genomic_DNA"/>
</dbReference>
<accession>A0A094WME5</accession>
<organism evidence="3 5">
    <name type="scientific">Alkalihalobacillus alcalophilus ATCC 27647 = CGMCC 1.3604</name>
    <dbReference type="NCBI Taxonomy" id="1218173"/>
    <lineage>
        <taxon>Bacteria</taxon>
        <taxon>Bacillati</taxon>
        <taxon>Bacillota</taxon>
        <taxon>Bacilli</taxon>
        <taxon>Bacillales</taxon>
        <taxon>Bacillaceae</taxon>
        <taxon>Alkalihalobacillus</taxon>
    </lineage>
</organism>
<evidence type="ECO:0000259" key="2">
    <source>
        <dbReference type="Pfam" id="PF13115"/>
    </source>
</evidence>
<keyword evidence="1" id="KW-0812">Transmembrane</keyword>
<evidence type="ECO:0000313" key="4">
    <source>
        <dbReference type="EMBL" id="THG89589.1"/>
    </source>
</evidence>
<comment type="caution">
    <text evidence="3">The sequence shown here is derived from an EMBL/GenBank/DDBJ whole genome shotgun (WGS) entry which is preliminary data.</text>
</comment>
<proteinExistence type="predicted"/>
<feature type="domain" description="YtkA-like" evidence="2">
    <location>
        <begin position="58"/>
        <end position="136"/>
    </location>
</feature>
<dbReference type="AlphaFoldDB" id="A0A094WME5"/>
<feature type="transmembrane region" description="Helical" evidence="1">
    <location>
        <begin position="26"/>
        <end position="49"/>
    </location>
</feature>
<dbReference type="STRING" id="1218173.BALCAV_0206420"/>
<name>A0A094WME5_ALKAL</name>
<evidence type="ECO:0000313" key="3">
    <source>
        <dbReference type="EMBL" id="KGA98036.1"/>
    </source>
</evidence>
<dbReference type="Proteomes" id="UP000297014">
    <property type="component" value="Unassembled WGS sequence"/>
</dbReference>
<dbReference type="EMBL" id="JALP01000214">
    <property type="protein sequence ID" value="THG89589.1"/>
    <property type="molecule type" value="Genomic_DNA"/>
</dbReference>
<dbReference type="Pfam" id="PF13115">
    <property type="entry name" value="YtkA"/>
    <property type="match status" value="1"/>
</dbReference>
<keyword evidence="1" id="KW-0472">Membrane</keyword>
<dbReference type="eggNOG" id="ENOG5030CX8">
    <property type="taxonomic scope" value="Bacteria"/>
</dbReference>
<keyword evidence="1" id="KW-1133">Transmembrane helix</keyword>
<gene>
    <name evidence="4" type="ORF">AJ85_16455</name>
    <name evidence="3" type="ORF">BALCAV_0206420</name>
</gene>
<reference evidence="3 5" key="1">
    <citation type="journal article" date="2014" name="Genome Announc.">
        <title>Draft Genome Sequence of Bacillus alcalophilus AV1934, a Classic Alkaliphile Isolated from Human Feces in 1934.</title>
        <authorList>
            <person name="Attie O."/>
            <person name="Jayaprakash A."/>
            <person name="Shah H."/>
            <person name="Paulsen I.T."/>
            <person name="Morino M."/>
            <person name="Takahashi Y."/>
            <person name="Narumi I."/>
            <person name="Sachidanandam R."/>
            <person name="Satoh K."/>
            <person name="Ito M."/>
            <person name="Krulwich T.A."/>
        </authorList>
    </citation>
    <scope>NUCLEOTIDE SEQUENCE [LARGE SCALE GENOMIC DNA]</scope>
    <source>
        <strain evidence="3 5">AV1934</strain>
    </source>
</reference>
<protein>
    <recommendedName>
        <fullName evidence="2">YtkA-like domain-containing protein</fullName>
    </recommendedName>
</protein>
<dbReference type="Proteomes" id="UP000002754">
    <property type="component" value="Unassembled WGS sequence"/>
</dbReference>